<evidence type="ECO:0000313" key="3">
    <source>
        <dbReference type="Proteomes" id="UP000270988"/>
    </source>
</evidence>
<keyword evidence="1" id="KW-0472">Membrane</keyword>
<dbReference type="Proteomes" id="UP000270988">
    <property type="component" value="Chromosome"/>
</dbReference>
<keyword evidence="1" id="KW-1133">Transmembrane helix</keyword>
<accession>A0A3S5F7H1</accession>
<protein>
    <submittedName>
        <fullName evidence="2">Uncharacterized protein</fullName>
    </submittedName>
</protein>
<sequence length="164" mass="18697">MKIKNFWEKYSYSTCMDWVILIVCLIVIFIAIQLGFIFIPDDLSAYTNAIAVLSSIILATSAFICTLFYTYNGKILKNIKASRSKELRKNWKSIILWSSITALTLPYTVILSPNLHVLKFWIPTFLLVMTSVKGLHACSLFTNFLFSVEGDSYINSIKNDIESD</sequence>
<feature type="transmembrane region" description="Helical" evidence="1">
    <location>
        <begin position="91"/>
        <end position="110"/>
    </location>
</feature>
<name>A0A3S5F7H1_9MICC</name>
<gene>
    <name evidence="2" type="ORF">NCTC10918_00722</name>
</gene>
<feature type="transmembrane region" description="Helical" evidence="1">
    <location>
        <begin position="122"/>
        <end position="146"/>
    </location>
</feature>
<feature type="transmembrane region" description="Helical" evidence="1">
    <location>
        <begin position="20"/>
        <end position="39"/>
    </location>
</feature>
<evidence type="ECO:0000256" key="1">
    <source>
        <dbReference type="SAM" id="Phobius"/>
    </source>
</evidence>
<organism evidence="2 3">
    <name type="scientific">Rothia dentocariosa</name>
    <dbReference type="NCBI Taxonomy" id="2047"/>
    <lineage>
        <taxon>Bacteria</taxon>
        <taxon>Bacillati</taxon>
        <taxon>Actinomycetota</taxon>
        <taxon>Actinomycetes</taxon>
        <taxon>Micrococcales</taxon>
        <taxon>Micrococcaceae</taxon>
        <taxon>Rothia</taxon>
    </lineage>
</organism>
<dbReference type="AlphaFoldDB" id="A0A3S5F7H1"/>
<keyword evidence="1" id="KW-0812">Transmembrane</keyword>
<evidence type="ECO:0000313" key="2">
    <source>
        <dbReference type="EMBL" id="VEJ29463.1"/>
    </source>
</evidence>
<reference evidence="2 3" key="1">
    <citation type="submission" date="2018-12" db="EMBL/GenBank/DDBJ databases">
        <authorList>
            <consortium name="Pathogen Informatics"/>
        </authorList>
    </citation>
    <scope>NUCLEOTIDE SEQUENCE [LARGE SCALE GENOMIC DNA]</scope>
    <source>
        <strain evidence="2 3">NCTC10918</strain>
    </source>
</reference>
<dbReference type="EMBL" id="LR134521">
    <property type="protein sequence ID" value="VEJ29463.1"/>
    <property type="molecule type" value="Genomic_DNA"/>
</dbReference>
<feature type="transmembrane region" description="Helical" evidence="1">
    <location>
        <begin position="45"/>
        <end position="70"/>
    </location>
</feature>
<proteinExistence type="predicted"/>